<feature type="region of interest" description="Disordered" evidence="1">
    <location>
        <begin position="1"/>
        <end position="21"/>
    </location>
</feature>
<protein>
    <submittedName>
        <fullName evidence="2">Uncharacterized protein</fullName>
    </submittedName>
</protein>
<dbReference type="EMBL" id="JAIWYP010000001">
    <property type="protein sequence ID" value="KAH3876889.1"/>
    <property type="molecule type" value="Genomic_DNA"/>
</dbReference>
<sequence length="113" mass="12425">MNTISDSGLMDNNETTNQRHPSEADINVISRKTIKSGCGSNCKLGGKTFIPQIICGINESLYTKIASLEHENKALKIRLLSYKFKQIGRNNIAAVTVFGLVGSLKLKRGIWTT</sequence>
<evidence type="ECO:0000256" key="1">
    <source>
        <dbReference type="SAM" id="MobiDB-lite"/>
    </source>
</evidence>
<reference evidence="2" key="1">
    <citation type="journal article" date="2019" name="bioRxiv">
        <title>The Genome of the Zebra Mussel, Dreissena polymorpha: A Resource for Invasive Species Research.</title>
        <authorList>
            <person name="McCartney M.A."/>
            <person name="Auch B."/>
            <person name="Kono T."/>
            <person name="Mallez S."/>
            <person name="Zhang Y."/>
            <person name="Obille A."/>
            <person name="Becker A."/>
            <person name="Abrahante J.E."/>
            <person name="Garbe J."/>
            <person name="Badalamenti J.P."/>
            <person name="Herman A."/>
            <person name="Mangelson H."/>
            <person name="Liachko I."/>
            <person name="Sullivan S."/>
            <person name="Sone E.D."/>
            <person name="Koren S."/>
            <person name="Silverstein K.A.T."/>
            <person name="Beckman K.B."/>
            <person name="Gohl D.M."/>
        </authorList>
    </citation>
    <scope>NUCLEOTIDE SEQUENCE</scope>
    <source>
        <strain evidence="2">Duluth1</strain>
        <tissue evidence="2">Whole animal</tissue>
    </source>
</reference>
<evidence type="ECO:0000313" key="2">
    <source>
        <dbReference type="EMBL" id="KAH3876889.1"/>
    </source>
</evidence>
<comment type="caution">
    <text evidence="2">The sequence shown here is derived from an EMBL/GenBank/DDBJ whole genome shotgun (WGS) entry which is preliminary data.</text>
</comment>
<reference evidence="2" key="2">
    <citation type="submission" date="2020-11" db="EMBL/GenBank/DDBJ databases">
        <authorList>
            <person name="McCartney M.A."/>
            <person name="Auch B."/>
            <person name="Kono T."/>
            <person name="Mallez S."/>
            <person name="Becker A."/>
            <person name="Gohl D.M."/>
            <person name="Silverstein K.A.T."/>
            <person name="Koren S."/>
            <person name="Bechman K.B."/>
            <person name="Herman A."/>
            <person name="Abrahante J.E."/>
            <person name="Garbe J."/>
        </authorList>
    </citation>
    <scope>NUCLEOTIDE SEQUENCE</scope>
    <source>
        <strain evidence="2">Duluth1</strain>
        <tissue evidence="2">Whole animal</tissue>
    </source>
</reference>
<dbReference type="Proteomes" id="UP000828390">
    <property type="component" value="Unassembled WGS sequence"/>
</dbReference>
<feature type="compositionally biased region" description="Polar residues" evidence="1">
    <location>
        <begin position="1"/>
        <end position="19"/>
    </location>
</feature>
<evidence type="ECO:0000313" key="3">
    <source>
        <dbReference type="Proteomes" id="UP000828390"/>
    </source>
</evidence>
<dbReference type="AlphaFoldDB" id="A0A9D4MIU3"/>
<proteinExistence type="predicted"/>
<organism evidence="2 3">
    <name type="scientific">Dreissena polymorpha</name>
    <name type="common">Zebra mussel</name>
    <name type="synonym">Mytilus polymorpha</name>
    <dbReference type="NCBI Taxonomy" id="45954"/>
    <lineage>
        <taxon>Eukaryota</taxon>
        <taxon>Metazoa</taxon>
        <taxon>Spiralia</taxon>
        <taxon>Lophotrochozoa</taxon>
        <taxon>Mollusca</taxon>
        <taxon>Bivalvia</taxon>
        <taxon>Autobranchia</taxon>
        <taxon>Heteroconchia</taxon>
        <taxon>Euheterodonta</taxon>
        <taxon>Imparidentia</taxon>
        <taxon>Neoheterodontei</taxon>
        <taxon>Myida</taxon>
        <taxon>Dreissenoidea</taxon>
        <taxon>Dreissenidae</taxon>
        <taxon>Dreissena</taxon>
    </lineage>
</organism>
<name>A0A9D4MIU3_DREPO</name>
<accession>A0A9D4MIU3</accession>
<keyword evidence="3" id="KW-1185">Reference proteome</keyword>
<gene>
    <name evidence="2" type="ORF">DPMN_000740</name>
</gene>